<dbReference type="SUPFAM" id="SSF53822">
    <property type="entry name" value="Periplasmic binding protein-like I"/>
    <property type="match status" value="1"/>
</dbReference>
<dbReference type="AlphaFoldDB" id="A0A7J5YH92"/>
<dbReference type="GO" id="GO:0038023">
    <property type="term" value="F:signaling receptor activity"/>
    <property type="evidence" value="ECO:0007669"/>
    <property type="project" value="InterPro"/>
</dbReference>
<keyword evidence="7" id="KW-0862">Zinc</keyword>
<feature type="transmembrane region" description="Helical" evidence="19">
    <location>
        <begin position="255"/>
        <end position="277"/>
    </location>
</feature>
<evidence type="ECO:0000256" key="10">
    <source>
        <dbReference type="ARBA" id="ARBA00023065"/>
    </source>
</evidence>
<dbReference type="SUPFAM" id="SSF57850">
    <property type="entry name" value="RING/U-box"/>
    <property type="match status" value="1"/>
</dbReference>
<evidence type="ECO:0000256" key="7">
    <source>
        <dbReference type="ARBA" id="ARBA00022833"/>
    </source>
</evidence>
<keyword evidence="6 18" id="KW-0863">Zinc-finger</keyword>
<evidence type="ECO:0000256" key="6">
    <source>
        <dbReference type="ARBA" id="ARBA00022771"/>
    </source>
</evidence>
<dbReference type="EMBL" id="JAAKFY010000012">
    <property type="protein sequence ID" value="KAF3848815.1"/>
    <property type="molecule type" value="Genomic_DNA"/>
</dbReference>
<dbReference type="FunFam" id="3.40.50.2300:FF:000204">
    <property type="entry name" value="glutamate receptor ionotropic, NMDA 1 isoform X2"/>
    <property type="match status" value="1"/>
</dbReference>
<dbReference type="InterPro" id="IPR015683">
    <property type="entry name" value="Ionotropic_Glu_rcpt"/>
</dbReference>
<dbReference type="Proteomes" id="UP000518266">
    <property type="component" value="Unassembled WGS sequence"/>
</dbReference>
<keyword evidence="5" id="KW-0479">Metal-binding</keyword>
<keyword evidence="12 19" id="KW-0675">Receptor</keyword>
<keyword evidence="23" id="KW-1185">Reference proteome</keyword>
<accession>A0A7J5YH92</accession>
<feature type="region of interest" description="Disordered" evidence="20">
    <location>
        <begin position="49"/>
        <end position="75"/>
    </location>
</feature>
<dbReference type="SMART" id="SM00918">
    <property type="entry name" value="Lig_chan-Glu_bd"/>
    <property type="match status" value="1"/>
</dbReference>
<evidence type="ECO:0000256" key="18">
    <source>
        <dbReference type="PROSITE-ProRule" id="PRU00175"/>
    </source>
</evidence>
<comment type="similarity">
    <text evidence="19">Belongs to the glutamate-gated ion channel (TC 1.A.10.1) family.</text>
</comment>
<dbReference type="SMART" id="SM00184">
    <property type="entry name" value="RING"/>
    <property type="match status" value="1"/>
</dbReference>
<evidence type="ECO:0000256" key="19">
    <source>
        <dbReference type="RuleBase" id="RU367118"/>
    </source>
</evidence>
<dbReference type="GO" id="GO:0045211">
    <property type="term" value="C:postsynaptic membrane"/>
    <property type="evidence" value="ECO:0007669"/>
    <property type="project" value="UniProtKB-SubCell"/>
</dbReference>
<keyword evidence="11 19" id="KW-0472">Membrane</keyword>
<keyword evidence="15 19" id="KW-1071">Ligand-gated ion channel</keyword>
<keyword evidence="14 19" id="KW-0628">Postsynaptic cell membrane</keyword>
<feature type="binding site" evidence="17">
    <location>
        <position position="756"/>
    </location>
    <ligand>
        <name>L-glutamate</name>
        <dbReference type="ChEBI" id="CHEBI:29985"/>
    </ligand>
</feature>
<evidence type="ECO:0000256" key="16">
    <source>
        <dbReference type="ARBA" id="ARBA00023303"/>
    </source>
</evidence>
<feature type="compositionally biased region" description="Basic and acidic residues" evidence="20">
    <location>
        <begin position="54"/>
        <end position="69"/>
    </location>
</feature>
<dbReference type="GO" id="GO:0008270">
    <property type="term" value="F:zinc ion binding"/>
    <property type="evidence" value="ECO:0007669"/>
    <property type="project" value="UniProtKB-KW"/>
</dbReference>
<dbReference type="Gene3D" id="3.30.40.10">
    <property type="entry name" value="Zinc/RING finger domain, C3HC4 (zinc finger)"/>
    <property type="match status" value="1"/>
</dbReference>
<evidence type="ECO:0000256" key="12">
    <source>
        <dbReference type="ARBA" id="ARBA00023170"/>
    </source>
</evidence>
<evidence type="ECO:0000256" key="2">
    <source>
        <dbReference type="ARBA" id="ARBA00022448"/>
    </source>
</evidence>
<dbReference type="InterPro" id="IPR028082">
    <property type="entry name" value="Peripla_BP_I"/>
</dbReference>
<evidence type="ECO:0000256" key="5">
    <source>
        <dbReference type="ARBA" id="ARBA00022723"/>
    </source>
</evidence>
<dbReference type="InterPro" id="IPR049873">
    <property type="entry name" value="NMDA1-like_N"/>
</dbReference>
<feature type="binding site" evidence="17">
    <location>
        <position position="758"/>
    </location>
    <ligand>
        <name>L-glutamate</name>
        <dbReference type="ChEBI" id="CHEBI:29985"/>
    </ligand>
</feature>
<feature type="binding site" evidence="17">
    <location>
        <position position="763"/>
    </location>
    <ligand>
        <name>L-glutamate</name>
        <dbReference type="ChEBI" id="CHEBI:29985"/>
    </ligand>
</feature>
<dbReference type="SUPFAM" id="SSF53850">
    <property type="entry name" value="Periplasmic binding protein-like II"/>
    <property type="match status" value="1"/>
</dbReference>
<keyword evidence="10 19" id="KW-0406">Ion transport</keyword>
<dbReference type="InterPro" id="IPR001841">
    <property type="entry name" value="Znf_RING"/>
</dbReference>
<evidence type="ECO:0000256" key="9">
    <source>
        <dbReference type="ARBA" id="ARBA00023018"/>
    </source>
</evidence>
<dbReference type="OrthoDB" id="5984008at2759"/>
<feature type="domain" description="RING-type" evidence="21">
    <location>
        <begin position="104"/>
        <end position="149"/>
    </location>
</feature>
<gene>
    <name evidence="22" type="ORF">F7725_015312</name>
</gene>
<evidence type="ECO:0000256" key="15">
    <source>
        <dbReference type="ARBA" id="ARBA00023286"/>
    </source>
</evidence>
<dbReference type="InterPro" id="IPR001828">
    <property type="entry name" value="ANF_lig-bd_rcpt"/>
</dbReference>
<dbReference type="GO" id="GO:0015276">
    <property type="term" value="F:ligand-gated monoatomic ion channel activity"/>
    <property type="evidence" value="ECO:0007669"/>
    <property type="project" value="InterPro"/>
</dbReference>
<dbReference type="InterPro" id="IPR001508">
    <property type="entry name" value="Iono_Glu_rcpt_met"/>
</dbReference>
<proteinExistence type="inferred from homology"/>
<keyword evidence="4 19" id="KW-0812">Transmembrane</keyword>
<evidence type="ECO:0000259" key="21">
    <source>
        <dbReference type="PROSITE" id="PS50089"/>
    </source>
</evidence>
<dbReference type="PROSITE" id="PS50089">
    <property type="entry name" value="ZF_RING_2"/>
    <property type="match status" value="1"/>
</dbReference>
<dbReference type="PANTHER" id="PTHR18966">
    <property type="entry name" value="IONOTROPIC GLUTAMATE RECEPTOR"/>
    <property type="match status" value="1"/>
</dbReference>
<dbReference type="Pfam" id="PF01094">
    <property type="entry name" value="ANF_receptor"/>
    <property type="match status" value="1"/>
</dbReference>
<organism evidence="22 23">
    <name type="scientific">Dissostichus mawsoni</name>
    <name type="common">Antarctic cod</name>
    <dbReference type="NCBI Taxonomy" id="36200"/>
    <lineage>
        <taxon>Eukaryota</taxon>
        <taxon>Metazoa</taxon>
        <taxon>Chordata</taxon>
        <taxon>Craniata</taxon>
        <taxon>Vertebrata</taxon>
        <taxon>Euteleostomi</taxon>
        <taxon>Actinopterygii</taxon>
        <taxon>Neopterygii</taxon>
        <taxon>Teleostei</taxon>
        <taxon>Neoteleostei</taxon>
        <taxon>Acanthomorphata</taxon>
        <taxon>Eupercaria</taxon>
        <taxon>Perciformes</taxon>
        <taxon>Notothenioidei</taxon>
        <taxon>Nototheniidae</taxon>
        <taxon>Dissostichus</taxon>
    </lineage>
</organism>
<evidence type="ECO:0000256" key="17">
    <source>
        <dbReference type="PIRSR" id="PIRSR601508-1"/>
    </source>
</evidence>
<keyword evidence="8 19" id="KW-1133">Transmembrane helix</keyword>
<evidence type="ECO:0000256" key="4">
    <source>
        <dbReference type="ARBA" id="ARBA00022692"/>
    </source>
</evidence>
<dbReference type="CDD" id="cd06379">
    <property type="entry name" value="PBP1_iGluR_NMDA_NR1"/>
    <property type="match status" value="1"/>
</dbReference>
<dbReference type="Pfam" id="PF10613">
    <property type="entry name" value="Lig_chan-Glu_bd"/>
    <property type="match status" value="1"/>
</dbReference>
<evidence type="ECO:0000256" key="14">
    <source>
        <dbReference type="ARBA" id="ARBA00023257"/>
    </source>
</evidence>
<name>A0A7J5YH92_DISMA</name>
<evidence type="ECO:0000256" key="8">
    <source>
        <dbReference type="ARBA" id="ARBA00022989"/>
    </source>
</evidence>
<comment type="caution">
    <text evidence="22">The sequence shown here is derived from an EMBL/GenBank/DDBJ whole genome shotgun (WGS) entry which is preliminary data.</text>
</comment>
<evidence type="ECO:0000256" key="1">
    <source>
        <dbReference type="ARBA" id="ARBA00004651"/>
    </source>
</evidence>
<dbReference type="PRINTS" id="PR00177">
    <property type="entry name" value="NMDARECEPTOR"/>
</dbReference>
<reference evidence="22 23" key="1">
    <citation type="submission" date="2020-03" db="EMBL/GenBank/DDBJ databases">
        <title>Dissostichus mawsoni Genome sequencing and assembly.</title>
        <authorList>
            <person name="Park H."/>
        </authorList>
    </citation>
    <scope>NUCLEOTIDE SEQUENCE [LARGE SCALE GENOMIC DNA]</scope>
    <source>
        <strain evidence="22">DM0001</strain>
        <tissue evidence="22">Muscle</tissue>
    </source>
</reference>
<evidence type="ECO:0000256" key="20">
    <source>
        <dbReference type="SAM" id="MobiDB-lite"/>
    </source>
</evidence>
<protein>
    <recommendedName>
        <fullName evidence="19">Glutamate receptor</fullName>
    </recommendedName>
</protein>
<dbReference type="Gene3D" id="3.40.190.10">
    <property type="entry name" value="Periplasmic binding protein-like II"/>
    <property type="match status" value="1"/>
</dbReference>
<keyword evidence="9 19" id="KW-0770">Synapse</keyword>
<evidence type="ECO:0000313" key="23">
    <source>
        <dbReference type="Proteomes" id="UP000518266"/>
    </source>
</evidence>
<dbReference type="Gene3D" id="3.40.50.2300">
    <property type="match status" value="2"/>
</dbReference>
<dbReference type="InterPro" id="IPR013083">
    <property type="entry name" value="Znf_RING/FYVE/PHD"/>
</dbReference>
<keyword evidence="3 19" id="KW-1003">Cell membrane</keyword>
<dbReference type="FunFam" id="3.40.50.2300:FF:000025">
    <property type="entry name" value="glutamate receptor ionotropic, NMDA 1 isoform X1"/>
    <property type="match status" value="1"/>
</dbReference>
<dbReference type="InterPro" id="IPR001320">
    <property type="entry name" value="Iontro_rcpt_C"/>
</dbReference>
<keyword evidence="2 19" id="KW-0813">Transport</keyword>
<sequence>MAEAEVLETQEEGVVTLKEKHLGATEETYFGAFYTTRDRQEDESVIQPLLPHEQQNHRTDTQRAPDGADPKTSAPQELDLFGRREPSCSGSVRSVCSDSSRHECPICSEPFDPHCVTFLNCNHALCHHCTTGIMTRAKDQSRLQCPFCRQTTPFPQWEIRRLQEESYSSSAYEPGPALAGTPGPELQAVFAAGTHRNTRGCCSRGLMRLNSLCLSISGSLLLFLLLLGCFLWIAVPVVMISWWSRPATGEKSDRAALRGCSLVVHTMRLFLLAVLFWCSCARAGCEPKIVNIGAVLSQKRYEQVFKDAVTQANQVYGRDKFKLTAISVTHKPNAIQMALSVCEDLISSQVYAILVSHPPQSNDHLTPTPVSYTAGFYRIPVVGLTTRMSIYSDKSIHLSFLRTVPPYSHQAHVWFDLMREFNWNHIILIVSDDHEGRAAQKRLETLLEERETKNKKRNYENLDQLSYDNKRGPKAEKVLQFSQDTNLTALLLEAKELEARVIILSASEEDAAAVYKAARFLNMTGSGYVWLVGEREMSGKALSEAPDGLIGLQLINGKNESAHINDAVAVVAQSIQELFEKENITEPPKGCVGNTNIWKTGPLFKRVLMSSKYPEGLTGRVEFNDDGDRKYAHYSILNYQKTRLVQVGIYNGTQVMDGGNEQSAEDHLAWRRDGETTGLPDVHSTKGRPIVPQCCYGFCVDLLIKLAMTMNFTYEVHLVADGKFGTQERVNNSNKKEWNGMMGELLGGLADMIVAPLTINNERAQYIEFSKPFKYQGLTILVKKEIPRSTLDSFMQPFQSTLWLLVGLSVHVVAVHRAASQRES</sequence>
<keyword evidence="16 19" id="KW-0407">Ion channel</keyword>
<evidence type="ECO:0000256" key="13">
    <source>
        <dbReference type="ARBA" id="ARBA00023180"/>
    </source>
</evidence>
<dbReference type="SMART" id="SM00079">
    <property type="entry name" value="PBPe"/>
    <property type="match status" value="1"/>
</dbReference>
<evidence type="ECO:0000256" key="11">
    <source>
        <dbReference type="ARBA" id="ARBA00023136"/>
    </source>
</evidence>
<dbReference type="InterPro" id="IPR019594">
    <property type="entry name" value="Glu/Gly-bd"/>
</dbReference>
<keyword evidence="13" id="KW-0325">Glycoprotein</keyword>
<evidence type="ECO:0000313" key="22">
    <source>
        <dbReference type="EMBL" id="KAF3848815.1"/>
    </source>
</evidence>
<comment type="subcellular location">
    <subcellularLocation>
        <location evidence="1">Cell membrane</location>
        <topology evidence="1">Multi-pass membrane protein</topology>
    </subcellularLocation>
    <subcellularLocation>
        <location evidence="19">Postsynaptic cell membrane</location>
        <topology evidence="19">Multi-pass membrane protein</topology>
    </subcellularLocation>
</comment>
<dbReference type="FunFam" id="3.40.190.10:FF:000012">
    <property type="entry name" value="glutamate receptor ionotropic, NMDA 1 isoform X2"/>
    <property type="match status" value="1"/>
</dbReference>
<comment type="function">
    <text evidence="19">Receptor for glutamate that functions as a ligand-gated ion channel in the central nervous system and plays an important role in excitatory synaptic transmission. L-glutamate acts as an excitatory neurotransmitter at many synapses in the central nervous system.</text>
</comment>
<evidence type="ECO:0000256" key="3">
    <source>
        <dbReference type="ARBA" id="ARBA00022475"/>
    </source>
</evidence>
<feature type="transmembrane region" description="Helical" evidence="19">
    <location>
        <begin position="220"/>
        <end position="243"/>
    </location>
</feature>